<dbReference type="AlphaFoldDB" id="I3EEB8"/>
<keyword evidence="3" id="KW-1185">Reference proteome</keyword>
<dbReference type="EMBL" id="GL870881">
    <property type="protein sequence ID" value="EIJ87565.1"/>
    <property type="molecule type" value="Genomic_DNA"/>
</dbReference>
<dbReference type="OrthoDB" id="2190211at2759"/>
<name>I3EEB8_NEMP3</name>
<dbReference type="OMA" id="MIAMHIK"/>
<gene>
    <name evidence="2" type="ORF">NEQG_02112</name>
</gene>
<accession>I3EEB8</accession>
<reference evidence="2" key="1">
    <citation type="submission" date="2011-01" db="EMBL/GenBank/DDBJ databases">
        <title>The Genome Sequence of Nematocida parisii strain ERTm3.</title>
        <authorList>
            <consortium name="The Broad Institute Genome Sequencing Platform"/>
            <consortium name="The Broad Institute Genome Sequencing Center for Infectious Disease"/>
            <person name="Cuomo C."/>
            <person name="Troemel E."/>
            <person name="Young S.K."/>
            <person name="Zeng Q."/>
            <person name="Gargeya S."/>
            <person name="Fitzgerald M."/>
            <person name="Haas B."/>
            <person name="Abouelleil A."/>
            <person name="Alvarado L."/>
            <person name="Arachchi H.M."/>
            <person name="Berlin A."/>
            <person name="Chapman S.B."/>
            <person name="Gearin G."/>
            <person name="Goldberg J."/>
            <person name="Griggs A."/>
            <person name="Gujja S."/>
            <person name="Hansen M."/>
            <person name="Heiman D."/>
            <person name="Howarth C."/>
            <person name="Larimer J."/>
            <person name="Lui A."/>
            <person name="MacDonald P.J.P."/>
            <person name="McCowen C."/>
            <person name="Montmayeur A."/>
            <person name="Murphy C."/>
            <person name="Neiman D."/>
            <person name="Pearson M."/>
            <person name="Priest M."/>
            <person name="Roberts A."/>
            <person name="Saif S."/>
            <person name="Shea T."/>
            <person name="Sisk P."/>
            <person name="Stolte C."/>
            <person name="Sykes S."/>
            <person name="Wortman J."/>
            <person name="Nusbaum C."/>
            <person name="Birren B."/>
        </authorList>
    </citation>
    <scope>NUCLEOTIDE SEQUENCE</scope>
    <source>
        <strain evidence="2">ERTm3</strain>
    </source>
</reference>
<evidence type="ECO:0000313" key="2">
    <source>
        <dbReference type="EMBL" id="EIJ87565.1"/>
    </source>
</evidence>
<dbReference type="InParanoid" id="I3EEB8"/>
<keyword evidence="1" id="KW-0732">Signal</keyword>
<evidence type="ECO:0000313" key="3">
    <source>
        <dbReference type="Proteomes" id="UP000002872"/>
    </source>
</evidence>
<dbReference type="VEuPathDB" id="MicrosporidiaDB:NEQG_02112"/>
<organism evidence="2 3">
    <name type="scientific">Nematocida parisii (strain ERTm3)</name>
    <name type="common">Nematode killer fungus</name>
    <dbReference type="NCBI Taxonomy" id="935791"/>
    <lineage>
        <taxon>Eukaryota</taxon>
        <taxon>Fungi</taxon>
        <taxon>Fungi incertae sedis</taxon>
        <taxon>Microsporidia</taxon>
        <taxon>Nematocida</taxon>
    </lineage>
</organism>
<sequence length="150" mass="17555">MSLIFKIINIIFFMIAMHIKEIWPEPPLPKKAMEVPRIPKIIEAFQRPLSVEEMPAPCRELSQVLSDITALFTESVHNSVRIKKPRGIESEVKKIEKLYEEINLIISSKREIEAKERAIYLVKKQINKKQNLINKLNLNEKRKRKEITGP</sequence>
<feature type="signal peptide" evidence="1">
    <location>
        <begin position="1"/>
        <end position="24"/>
    </location>
</feature>
<feature type="chain" id="PRO_5003670894" description="Mediator of RNA polymerase II transcription subunit 7" evidence="1">
    <location>
        <begin position="25"/>
        <end position="150"/>
    </location>
</feature>
<evidence type="ECO:0008006" key="4">
    <source>
        <dbReference type="Google" id="ProtNLM"/>
    </source>
</evidence>
<protein>
    <recommendedName>
        <fullName evidence="4">Mediator of RNA polymerase II transcription subunit 7</fullName>
    </recommendedName>
</protein>
<dbReference type="Proteomes" id="UP000002872">
    <property type="component" value="Unassembled WGS sequence"/>
</dbReference>
<proteinExistence type="predicted"/>
<dbReference type="HOGENOM" id="CLU_1875997_0_0_1"/>
<evidence type="ECO:0000256" key="1">
    <source>
        <dbReference type="SAM" id="SignalP"/>
    </source>
</evidence>